<dbReference type="GO" id="GO:0006357">
    <property type="term" value="P:regulation of transcription by RNA polymerase II"/>
    <property type="evidence" value="ECO:0000318"/>
    <property type="project" value="GO_Central"/>
</dbReference>
<protein>
    <submittedName>
        <fullName evidence="10">Nuclear receptor</fullName>
    </submittedName>
</protein>
<dbReference type="CDD" id="cd06960">
    <property type="entry name" value="NR_DBD_HNF4A"/>
    <property type="match status" value="1"/>
</dbReference>
<evidence type="ECO:0000256" key="4">
    <source>
        <dbReference type="ARBA" id="ARBA00022833"/>
    </source>
</evidence>
<accession>A0A2A6CXS4</accession>
<evidence type="ECO:0000313" key="11">
    <source>
        <dbReference type="Proteomes" id="UP000005239"/>
    </source>
</evidence>
<proteinExistence type="predicted"/>
<keyword evidence="2" id="KW-0479">Metal-binding</keyword>
<sequence length="389" mass="43263">MTAAYFTFPPLAATFSSPALCSNFSRIILPVQTNFYQLCKACGERADGVHFGAVVCAACGAFFRRSVVDQRVYSCTGCASGMAPSTSRGWTRERDERATARMPGICRYCRFQRCLAVGMKPEEVQAKRSCGSGRLRPLKFAVAGSSMEDLLLRRREMTRLRPAPPAETVSFTVDDIRKTFESEYNLFYSLIMQSPIMVELLNDSSPIPSPDAIRVLERSVHHRETIRDLFLFSLLFETVRSTAVQGGIQSDSVTFPTGVRLPLDHEPLARLYSTDGKVSDPACLARLSHDFLFSVVRVVARSLQALHADQNELAWLYTIFIASAVNPAGKSQFRDDLLTSVSLADEHAIERQGQLLLLLAPMRSSLEKLKEFLQLADLSGVDLMKNIPF</sequence>
<dbReference type="GO" id="GO:0009888">
    <property type="term" value="P:tissue development"/>
    <property type="evidence" value="ECO:0000318"/>
    <property type="project" value="GO_Central"/>
</dbReference>
<evidence type="ECO:0000256" key="7">
    <source>
        <dbReference type="ARBA" id="ARBA00023163"/>
    </source>
</evidence>
<reference evidence="11" key="1">
    <citation type="journal article" date="2008" name="Nat. Genet.">
        <title>The Pristionchus pacificus genome provides a unique perspective on nematode lifestyle and parasitism.</title>
        <authorList>
            <person name="Dieterich C."/>
            <person name="Clifton S.W."/>
            <person name="Schuster L.N."/>
            <person name="Chinwalla A."/>
            <person name="Delehaunty K."/>
            <person name="Dinkelacker I."/>
            <person name="Fulton L."/>
            <person name="Fulton R."/>
            <person name="Godfrey J."/>
            <person name="Minx P."/>
            <person name="Mitreva M."/>
            <person name="Roeseler W."/>
            <person name="Tian H."/>
            <person name="Witte H."/>
            <person name="Yang S.P."/>
            <person name="Wilson R.K."/>
            <person name="Sommer R.J."/>
        </authorList>
    </citation>
    <scope>NUCLEOTIDE SEQUENCE [LARGE SCALE GENOMIC DNA]</scope>
    <source>
        <strain evidence="11">PS312</strain>
    </source>
</reference>
<dbReference type="PRINTS" id="PR00047">
    <property type="entry name" value="STROIDFINGER"/>
</dbReference>
<gene>
    <name evidence="10" type="primary">WBGene00110780</name>
</gene>
<dbReference type="SUPFAM" id="SSF48508">
    <property type="entry name" value="Nuclear receptor ligand-binding domain"/>
    <property type="match status" value="1"/>
</dbReference>
<dbReference type="InterPro" id="IPR013088">
    <property type="entry name" value="Znf_NHR/GATA"/>
</dbReference>
<evidence type="ECO:0000256" key="6">
    <source>
        <dbReference type="ARBA" id="ARBA00023125"/>
    </source>
</evidence>
<keyword evidence="6" id="KW-0238">DNA-binding</keyword>
<keyword evidence="9" id="KW-0539">Nucleus</keyword>
<dbReference type="Proteomes" id="UP000005239">
    <property type="component" value="Unassembled WGS sequence"/>
</dbReference>
<dbReference type="GO" id="GO:0000978">
    <property type="term" value="F:RNA polymerase II cis-regulatory region sequence-specific DNA binding"/>
    <property type="evidence" value="ECO:0000318"/>
    <property type="project" value="GO_Central"/>
</dbReference>
<dbReference type="SMART" id="SM00399">
    <property type="entry name" value="ZnF_C4"/>
    <property type="match status" value="1"/>
</dbReference>
<evidence type="ECO:0000256" key="2">
    <source>
        <dbReference type="ARBA" id="ARBA00022723"/>
    </source>
</evidence>
<dbReference type="PANTHER" id="PTHR24086">
    <property type="entry name" value="NUCLEAR RECEPTOR SUBFAMILY 5 GROUP A"/>
    <property type="match status" value="1"/>
</dbReference>
<dbReference type="GO" id="GO:0090575">
    <property type="term" value="C:RNA polymerase II transcription regulator complex"/>
    <property type="evidence" value="ECO:0000318"/>
    <property type="project" value="GO_Central"/>
</dbReference>
<name>A0A2A6CXS4_PRIPA</name>
<evidence type="ECO:0000256" key="9">
    <source>
        <dbReference type="ARBA" id="ARBA00023242"/>
    </source>
</evidence>
<evidence type="ECO:0000256" key="5">
    <source>
        <dbReference type="ARBA" id="ARBA00023015"/>
    </source>
</evidence>
<dbReference type="EnsemblMetazoa" id="PPA21226.1">
    <property type="protein sequence ID" value="PPA21226.1"/>
    <property type="gene ID" value="WBGene00110780"/>
</dbReference>
<dbReference type="GO" id="GO:0009755">
    <property type="term" value="P:hormone-mediated signaling pathway"/>
    <property type="evidence" value="ECO:0000318"/>
    <property type="project" value="GO_Central"/>
</dbReference>
<dbReference type="Pfam" id="PF00105">
    <property type="entry name" value="zf-C4"/>
    <property type="match status" value="1"/>
</dbReference>
<keyword evidence="11" id="KW-1185">Reference proteome</keyword>
<keyword evidence="8" id="KW-0675">Receptor</keyword>
<keyword evidence="3" id="KW-0863">Zinc-finger</keyword>
<dbReference type="PANTHER" id="PTHR24086:SF43">
    <property type="entry name" value="NUCLEAR RECEPTOR DOMAIN-CONTAINING PROTEIN"/>
    <property type="match status" value="1"/>
</dbReference>
<keyword evidence="4" id="KW-0862">Zinc</keyword>
<dbReference type="GO" id="GO:0008270">
    <property type="term" value="F:zinc ion binding"/>
    <property type="evidence" value="ECO:0007669"/>
    <property type="project" value="UniProtKB-KW"/>
</dbReference>
<dbReference type="PROSITE" id="PS51030">
    <property type="entry name" value="NUCLEAR_REC_DBD_2"/>
    <property type="match status" value="1"/>
</dbReference>
<evidence type="ECO:0000313" key="10">
    <source>
        <dbReference type="EnsemblMetazoa" id="PPA21226.1"/>
    </source>
</evidence>
<accession>A0A8R1UF21</accession>
<dbReference type="PROSITE" id="PS00031">
    <property type="entry name" value="NUCLEAR_REC_DBD_1"/>
    <property type="match status" value="1"/>
</dbReference>
<keyword evidence="7" id="KW-0804">Transcription</keyword>
<evidence type="ECO:0000256" key="1">
    <source>
        <dbReference type="ARBA" id="ARBA00004123"/>
    </source>
</evidence>
<evidence type="ECO:0000256" key="8">
    <source>
        <dbReference type="ARBA" id="ARBA00023170"/>
    </source>
</evidence>
<reference evidence="10" key="2">
    <citation type="submission" date="2022-06" db="UniProtKB">
        <authorList>
            <consortium name="EnsemblMetazoa"/>
        </authorList>
    </citation>
    <scope>IDENTIFICATION</scope>
    <source>
        <strain evidence="10">PS312</strain>
    </source>
</reference>
<comment type="subcellular location">
    <subcellularLocation>
        <location evidence="1">Nucleus</location>
    </subcellularLocation>
</comment>
<dbReference type="Gene3D" id="3.30.50.10">
    <property type="entry name" value="Erythroid Transcription Factor GATA-1, subunit A"/>
    <property type="match status" value="1"/>
</dbReference>
<dbReference type="InterPro" id="IPR001628">
    <property type="entry name" value="Znf_hrmn_rcpt"/>
</dbReference>
<keyword evidence="5" id="KW-0805">Transcription regulation</keyword>
<dbReference type="SUPFAM" id="SSF57716">
    <property type="entry name" value="Glucocorticoid receptor-like (DNA-binding domain)"/>
    <property type="match status" value="1"/>
</dbReference>
<evidence type="ECO:0000256" key="3">
    <source>
        <dbReference type="ARBA" id="ARBA00022771"/>
    </source>
</evidence>
<dbReference type="GO" id="GO:0004879">
    <property type="term" value="F:nuclear receptor activity"/>
    <property type="evidence" value="ECO:0007669"/>
    <property type="project" value="InterPro"/>
</dbReference>
<dbReference type="InterPro" id="IPR016355">
    <property type="entry name" value="NR5-like"/>
</dbReference>
<organism evidence="10 11">
    <name type="scientific">Pristionchus pacificus</name>
    <name type="common">Parasitic nematode worm</name>
    <dbReference type="NCBI Taxonomy" id="54126"/>
    <lineage>
        <taxon>Eukaryota</taxon>
        <taxon>Metazoa</taxon>
        <taxon>Ecdysozoa</taxon>
        <taxon>Nematoda</taxon>
        <taxon>Chromadorea</taxon>
        <taxon>Rhabditida</taxon>
        <taxon>Rhabditina</taxon>
        <taxon>Diplogasteromorpha</taxon>
        <taxon>Diplogasteroidea</taxon>
        <taxon>Neodiplogasteridae</taxon>
        <taxon>Pristionchus</taxon>
    </lineage>
</organism>
<dbReference type="InterPro" id="IPR035500">
    <property type="entry name" value="NHR-like_dom_sf"/>
</dbReference>
<dbReference type="OrthoDB" id="5850793at2759"/>
<dbReference type="AlphaFoldDB" id="A0A2A6CXS4"/>
<dbReference type="InterPro" id="IPR049636">
    <property type="entry name" value="HNF4-like_DBD"/>
</dbReference>